<comment type="subunit">
    <text evidence="14 15">F-type ATPases have 2 components, F(1) - the catalytic core - and F(0) - the membrane proton channel. F(1) has five subunits: alpha(3), beta(3), gamma(1), delta(1), epsilon(1). F(0) has three main subunits: a(1), b(2) and c(10-14). The alpha and beta chains form an alternating ring which encloses part of the gamma chain. F(1) is attached to F(0) by a central stalk formed by the gamma and epsilon chains, while a peripheral stalk is formed by the delta and b chains.</text>
</comment>
<keyword evidence="3 15" id="KW-0813">Transport</keyword>
<dbReference type="CDD" id="cd06503">
    <property type="entry name" value="ATP-synt_Fo_b"/>
    <property type="match status" value="1"/>
</dbReference>
<feature type="compositionally biased region" description="Polar residues" evidence="17">
    <location>
        <begin position="1"/>
        <end position="13"/>
    </location>
</feature>
<comment type="function">
    <text evidence="12 15">F(1)F(0) ATP synthase produces ATP from ADP in the presence of a proton or sodium gradient. F-type ATPases consist of two structural domains, F(1) containing the extramembraneous catalytic core and F(0) containing the membrane proton channel, linked together by a central stalk and a peripheral stalk. During catalysis, ATP synthesis in the catalytic domain of F(1) is coupled via a rotary mechanism of the central stalk subunits to proton translocation.</text>
</comment>
<evidence type="ECO:0000256" key="3">
    <source>
        <dbReference type="ARBA" id="ARBA00022448"/>
    </source>
</evidence>
<dbReference type="EMBL" id="QAYG01000001">
    <property type="protein sequence ID" value="PTW62228.1"/>
    <property type="molecule type" value="Genomic_DNA"/>
</dbReference>
<evidence type="ECO:0000256" key="7">
    <source>
        <dbReference type="ARBA" id="ARBA00022781"/>
    </source>
</evidence>
<keyword evidence="10 15" id="KW-0472">Membrane</keyword>
<evidence type="ECO:0000256" key="17">
    <source>
        <dbReference type="SAM" id="MobiDB-lite"/>
    </source>
</evidence>
<evidence type="ECO:0000313" key="19">
    <source>
        <dbReference type="Proteomes" id="UP000244081"/>
    </source>
</evidence>
<dbReference type="GO" id="GO:0005886">
    <property type="term" value="C:plasma membrane"/>
    <property type="evidence" value="ECO:0007669"/>
    <property type="project" value="UniProtKB-SubCell"/>
</dbReference>
<gene>
    <name evidence="15" type="primary">atpF</name>
    <name evidence="18" type="ORF">C8N35_101266</name>
</gene>
<keyword evidence="5 15" id="KW-0138">CF(0)</keyword>
<dbReference type="GO" id="GO:0045259">
    <property type="term" value="C:proton-transporting ATP synthase complex"/>
    <property type="evidence" value="ECO:0007669"/>
    <property type="project" value="UniProtKB-KW"/>
</dbReference>
<evidence type="ECO:0000256" key="6">
    <source>
        <dbReference type="ARBA" id="ARBA00022692"/>
    </source>
</evidence>
<evidence type="ECO:0000256" key="12">
    <source>
        <dbReference type="ARBA" id="ARBA00025198"/>
    </source>
</evidence>
<evidence type="ECO:0000256" key="1">
    <source>
        <dbReference type="ARBA" id="ARBA00004377"/>
    </source>
</evidence>
<organism evidence="18 19">
    <name type="scientific">Breoghania corrubedonensis</name>
    <dbReference type="NCBI Taxonomy" id="665038"/>
    <lineage>
        <taxon>Bacteria</taxon>
        <taxon>Pseudomonadati</taxon>
        <taxon>Pseudomonadota</taxon>
        <taxon>Alphaproteobacteria</taxon>
        <taxon>Hyphomicrobiales</taxon>
        <taxon>Stappiaceae</taxon>
        <taxon>Breoghania</taxon>
    </lineage>
</organism>
<evidence type="ECO:0000256" key="10">
    <source>
        <dbReference type="ARBA" id="ARBA00023136"/>
    </source>
</evidence>
<dbReference type="HAMAP" id="MF_01398">
    <property type="entry name" value="ATP_synth_b_bprime"/>
    <property type="match status" value="1"/>
</dbReference>
<evidence type="ECO:0000256" key="4">
    <source>
        <dbReference type="ARBA" id="ARBA00022475"/>
    </source>
</evidence>
<name>A0A2T5VEQ6_9HYPH</name>
<accession>A0A2T5VEQ6</accession>
<comment type="function">
    <text evidence="13">Component of the F(0) channel, it forms part of the peripheral stalk, linking F(1) to F(0). The b'-subunit is a diverged and duplicated form of b found in plants and photosynthetic bacteria.</text>
</comment>
<keyword evidence="8 15" id="KW-1133">Transmembrane helix</keyword>
<dbReference type="AlphaFoldDB" id="A0A2T5VEQ6"/>
<comment type="caution">
    <text evidence="18">The sequence shown here is derived from an EMBL/GenBank/DDBJ whole genome shotgun (WGS) entry which is preliminary data.</text>
</comment>
<proteinExistence type="inferred from homology"/>
<evidence type="ECO:0000256" key="5">
    <source>
        <dbReference type="ARBA" id="ARBA00022547"/>
    </source>
</evidence>
<dbReference type="GO" id="GO:0046933">
    <property type="term" value="F:proton-transporting ATP synthase activity, rotational mechanism"/>
    <property type="evidence" value="ECO:0007669"/>
    <property type="project" value="UniProtKB-UniRule"/>
</dbReference>
<evidence type="ECO:0000256" key="9">
    <source>
        <dbReference type="ARBA" id="ARBA00023065"/>
    </source>
</evidence>
<dbReference type="Proteomes" id="UP000244081">
    <property type="component" value="Unassembled WGS sequence"/>
</dbReference>
<dbReference type="GO" id="GO:0046961">
    <property type="term" value="F:proton-transporting ATPase activity, rotational mechanism"/>
    <property type="evidence" value="ECO:0007669"/>
    <property type="project" value="TreeGrafter"/>
</dbReference>
<feature type="transmembrane region" description="Helical" evidence="15">
    <location>
        <begin position="44"/>
        <end position="62"/>
    </location>
</feature>
<dbReference type="InterPro" id="IPR050059">
    <property type="entry name" value="ATP_synthase_B_chain"/>
</dbReference>
<keyword evidence="4 15" id="KW-1003">Cell membrane</keyword>
<keyword evidence="19" id="KW-1185">Reference proteome</keyword>
<reference evidence="18 19" key="1">
    <citation type="submission" date="2018-04" db="EMBL/GenBank/DDBJ databases">
        <title>Genomic Encyclopedia of Archaeal and Bacterial Type Strains, Phase II (KMG-II): from individual species to whole genera.</title>
        <authorList>
            <person name="Goeker M."/>
        </authorList>
    </citation>
    <scope>NUCLEOTIDE SEQUENCE [LARGE SCALE GENOMIC DNA]</scope>
    <source>
        <strain evidence="18 19">DSM 23382</strain>
    </source>
</reference>
<feature type="region of interest" description="Disordered" evidence="17">
    <location>
        <begin position="1"/>
        <end position="38"/>
    </location>
</feature>
<dbReference type="NCBIfam" id="NF006612">
    <property type="entry name" value="PRK09174.1"/>
    <property type="match status" value="1"/>
</dbReference>
<dbReference type="InterPro" id="IPR002146">
    <property type="entry name" value="ATP_synth_b/b'su_bac/chlpt"/>
</dbReference>
<evidence type="ECO:0000256" key="14">
    <source>
        <dbReference type="ARBA" id="ARBA00025830"/>
    </source>
</evidence>
<sequence length="195" mass="20762">MAQAQETQTNETSAGHGATTAHTEVPHDGGHAQTMFPPFNGETFPSQLLWLAITFGAFYYMMSKMALPRIGGILEDRRDRIASDIAEAGRLKQETEVAIASYEQALAEARQKAGGIAQATRDKLAGETEAKRAAVEKDLNAKLEEAEKRISGIKEAALADVGEIANEATNALVESLLGKAPTKTETSKAVSASMS</sequence>
<dbReference type="PANTHER" id="PTHR33445">
    <property type="entry name" value="ATP SYNTHASE SUBUNIT B', CHLOROPLASTIC"/>
    <property type="match status" value="1"/>
</dbReference>
<evidence type="ECO:0000256" key="8">
    <source>
        <dbReference type="ARBA" id="ARBA00022989"/>
    </source>
</evidence>
<keyword evidence="11 15" id="KW-0066">ATP synthesis</keyword>
<keyword evidence="9 15" id="KW-0406">Ion transport</keyword>
<dbReference type="Pfam" id="PF00430">
    <property type="entry name" value="ATP-synt_B"/>
    <property type="match status" value="1"/>
</dbReference>
<evidence type="ECO:0000313" key="18">
    <source>
        <dbReference type="EMBL" id="PTW62228.1"/>
    </source>
</evidence>
<comment type="subcellular location">
    <subcellularLocation>
        <location evidence="1">Cell inner membrane</location>
        <topology evidence="1">Single-pass membrane protein</topology>
    </subcellularLocation>
    <subcellularLocation>
        <location evidence="15">Cell membrane</location>
        <topology evidence="15">Single-pass membrane protein</topology>
    </subcellularLocation>
</comment>
<keyword evidence="6 15" id="KW-0812">Transmembrane</keyword>
<feature type="compositionally biased region" description="Low complexity" evidence="17">
    <location>
        <begin position="14"/>
        <end position="23"/>
    </location>
</feature>
<comment type="similarity">
    <text evidence="2 15 16">Belongs to the ATPase B chain family.</text>
</comment>
<keyword evidence="7 15" id="KW-0375">Hydrogen ion transport</keyword>
<dbReference type="RefSeq" id="WP_107987826.1">
    <property type="nucleotide sequence ID" value="NZ_QAYG01000001.1"/>
</dbReference>
<evidence type="ECO:0000256" key="2">
    <source>
        <dbReference type="ARBA" id="ARBA00005513"/>
    </source>
</evidence>
<evidence type="ECO:0000256" key="13">
    <source>
        <dbReference type="ARBA" id="ARBA00025614"/>
    </source>
</evidence>
<evidence type="ECO:0000256" key="11">
    <source>
        <dbReference type="ARBA" id="ARBA00023310"/>
    </source>
</evidence>
<evidence type="ECO:0000256" key="16">
    <source>
        <dbReference type="RuleBase" id="RU003848"/>
    </source>
</evidence>
<dbReference type="PANTHER" id="PTHR33445:SF1">
    <property type="entry name" value="ATP SYNTHASE SUBUNIT B"/>
    <property type="match status" value="1"/>
</dbReference>
<protein>
    <recommendedName>
        <fullName evidence="15">ATP synthase subunit b</fullName>
    </recommendedName>
    <alternativeName>
        <fullName evidence="15">ATP synthase F(0) sector subunit b</fullName>
    </alternativeName>
    <alternativeName>
        <fullName evidence="15">ATPase subunit I</fullName>
    </alternativeName>
    <alternativeName>
        <fullName evidence="15">F-type ATPase subunit b</fullName>
        <shortName evidence="15">F-ATPase subunit b</shortName>
    </alternativeName>
</protein>
<evidence type="ECO:0000256" key="15">
    <source>
        <dbReference type="HAMAP-Rule" id="MF_01398"/>
    </source>
</evidence>
<dbReference type="OrthoDB" id="9805716at2"/>